<accession>A0A2N9GCJ3</accession>
<dbReference type="SUPFAM" id="SSF52047">
    <property type="entry name" value="RNI-like"/>
    <property type="match status" value="1"/>
</dbReference>
<dbReference type="InterPro" id="IPR001810">
    <property type="entry name" value="F-box_dom"/>
</dbReference>
<evidence type="ECO:0000313" key="4">
    <source>
        <dbReference type="EMBL" id="SPD21675.1"/>
    </source>
</evidence>
<dbReference type="EMBL" id="OIVN01001738">
    <property type="protein sequence ID" value="SPC97133.1"/>
    <property type="molecule type" value="Genomic_DNA"/>
</dbReference>
<reference evidence="2" key="1">
    <citation type="submission" date="2018-02" db="EMBL/GenBank/DDBJ databases">
        <authorList>
            <person name="Cohen D.B."/>
            <person name="Kent A.D."/>
        </authorList>
    </citation>
    <scope>NUCLEOTIDE SEQUENCE</scope>
</reference>
<dbReference type="Pfam" id="PF24758">
    <property type="entry name" value="LRR_At5g56370"/>
    <property type="match status" value="1"/>
</dbReference>
<proteinExistence type="predicted"/>
<name>A0A2N9GCJ3_FAGSY</name>
<evidence type="ECO:0000259" key="1">
    <source>
        <dbReference type="PROSITE" id="PS50181"/>
    </source>
</evidence>
<dbReference type="EMBL" id="OIVN01005266">
    <property type="protein sequence ID" value="SPD21675.1"/>
    <property type="molecule type" value="Genomic_DNA"/>
</dbReference>
<dbReference type="InterPro" id="IPR036047">
    <property type="entry name" value="F-box-like_dom_sf"/>
</dbReference>
<dbReference type="Pfam" id="PF00646">
    <property type="entry name" value="F-box"/>
    <property type="match status" value="1"/>
</dbReference>
<dbReference type="PANTHER" id="PTHR31900">
    <property type="entry name" value="F-BOX/RNI SUPERFAMILY PROTEIN-RELATED"/>
    <property type="match status" value="1"/>
</dbReference>
<dbReference type="SMART" id="SM00579">
    <property type="entry name" value="FBD"/>
    <property type="match status" value="1"/>
</dbReference>
<organism evidence="2">
    <name type="scientific">Fagus sylvatica</name>
    <name type="common">Beechnut</name>
    <dbReference type="NCBI Taxonomy" id="28930"/>
    <lineage>
        <taxon>Eukaryota</taxon>
        <taxon>Viridiplantae</taxon>
        <taxon>Streptophyta</taxon>
        <taxon>Embryophyta</taxon>
        <taxon>Tracheophyta</taxon>
        <taxon>Spermatophyta</taxon>
        <taxon>Magnoliopsida</taxon>
        <taxon>eudicotyledons</taxon>
        <taxon>Gunneridae</taxon>
        <taxon>Pentapetalae</taxon>
        <taxon>rosids</taxon>
        <taxon>fabids</taxon>
        <taxon>Fagales</taxon>
        <taxon>Fagaceae</taxon>
        <taxon>Fagus</taxon>
    </lineage>
</organism>
<dbReference type="PROSITE" id="PS50181">
    <property type="entry name" value="FBOX"/>
    <property type="match status" value="1"/>
</dbReference>
<dbReference type="PANTHER" id="PTHR31900:SF34">
    <property type="entry name" value="EMB|CAB62440.1-RELATED"/>
    <property type="match status" value="1"/>
</dbReference>
<gene>
    <name evidence="2" type="ORF">FSB_LOCUS25010</name>
    <name evidence="3" type="ORF">FSB_LOCUS25015</name>
    <name evidence="4" type="ORF">FSB_LOCUS49557</name>
</gene>
<dbReference type="InterPro" id="IPR050232">
    <property type="entry name" value="FBL13/AtMIF1-like"/>
</dbReference>
<feature type="domain" description="F-box" evidence="1">
    <location>
        <begin position="5"/>
        <end position="58"/>
    </location>
</feature>
<dbReference type="Pfam" id="PF08387">
    <property type="entry name" value="FBD"/>
    <property type="match status" value="1"/>
</dbReference>
<dbReference type="InterPro" id="IPR006566">
    <property type="entry name" value="FBD"/>
</dbReference>
<dbReference type="SUPFAM" id="SSF81383">
    <property type="entry name" value="F-box domain"/>
    <property type="match status" value="1"/>
</dbReference>
<dbReference type="EMBL" id="OIVN01001738">
    <property type="protein sequence ID" value="SPC97128.1"/>
    <property type="molecule type" value="Genomic_DNA"/>
</dbReference>
<protein>
    <recommendedName>
        <fullName evidence="1">F-box domain-containing protein</fullName>
    </recommendedName>
</protein>
<sequence>MASSADRISNLPDSLLSEILSLLTLKESVATSILSSRWKHLWTLVPNLDLDENKFRRKPLSSDEEQSPNRYHFRFADIVARVCALHHVNPLKKFRLHWYFDCDPIHVDTLVRAAIARDLVELELYILPGQLFNFSYYVNTLVVLKLSGNIVINPPSSSSLGFSRLKNLHLQAVQYANHDSFSTLLNCCPVLQDLCIKAYCDGENYKYEISVPTLKRLPFFACCDSYELEINAPALEYLSFEGALSDDVWLENLSTLVEAKLAIGSANVTDHDFEDYKYLIRSFISALCSVKSLHVHARTIQCLCGVLPTFLEGAPNLEVLILHKNFDHDGPPEKCENTFKSTFFEDVAKCVSSHLTTFHFKGFQGSNTEMELVGQILKWATVLKKMTISSQYLDSEEELRVRMELLMLPRQSATCEVEFN</sequence>
<dbReference type="Gene3D" id="3.80.10.10">
    <property type="entry name" value="Ribonuclease Inhibitor"/>
    <property type="match status" value="1"/>
</dbReference>
<dbReference type="InterPro" id="IPR032675">
    <property type="entry name" value="LRR_dom_sf"/>
</dbReference>
<dbReference type="AlphaFoldDB" id="A0A2N9GCJ3"/>
<evidence type="ECO:0000313" key="3">
    <source>
        <dbReference type="EMBL" id="SPC97133.1"/>
    </source>
</evidence>
<dbReference type="InterPro" id="IPR055411">
    <property type="entry name" value="LRR_FXL15/At3g58940/PEG3-like"/>
</dbReference>
<evidence type="ECO:0000313" key="2">
    <source>
        <dbReference type="EMBL" id="SPC97128.1"/>
    </source>
</evidence>